<evidence type="ECO:0000256" key="2">
    <source>
        <dbReference type="ARBA" id="ARBA00022737"/>
    </source>
</evidence>
<feature type="repeat" description="WD" evidence="3">
    <location>
        <begin position="381"/>
        <end position="412"/>
    </location>
</feature>
<feature type="repeat" description="WD" evidence="3">
    <location>
        <begin position="583"/>
        <end position="612"/>
    </location>
</feature>
<keyword evidence="2" id="KW-0677">Repeat</keyword>
<feature type="compositionally biased region" description="Polar residues" evidence="4">
    <location>
        <begin position="36"/>
        <end position="55"/>
    </location>
</feature>
<dbReference type="PANTHER" id="PTHR22838">
    <property type="entry name" value="WD REPEAT PROTEIN 26-RELATED"/>
    <property type="match status" value="1"/>
</dbReference>
<dbReference type="SUPFAM" id="SSF50978">
    <property type="entry name" value="WD40 repeat-like"/>
    <property type="match status" value="1"/>
</dbReference>
<accession>A0A8H6VVG9</accession>
<dbReference type="Pfam" id="PF23627">
    <property type="entry name" value="LisH_WDR26"/>
    <property type="match status" value="1"/>
</dbReference>
<evidence type="ECO:0000256" key="3">
    <source>
        <dbReference type="PROSITE-ProRule" id="PRU00221"/>
    </source>
</evidence>
<dbReference type="InterPro" id="IPR036322">
    <property type="entry name" value="WD40_repeat_dom_sf"/>
</dbReference>
<dbReference type="GO" id="GO:0043161">
    <property type="term" value="P:proteasome-mediated ubiquitin-dependent protein catabolic process"/>
    <property type="evidence" value="ECO:0007669"/>
    <property type="project" value="TreeGrafter"/>
</dbReference>
<dbReference type="InterPro" id="IPR001680">
    <property type="entry name" value="WD40_rpt"/>
</dbReference>
<dbReference type="Gene3D" id="2.130.10.10">
    <property type="entry name" value="YVTN repeat-like/Quinoprotein amine dehydrogenase"/>
    <property type="match status" value="2"/>
</dbReference>
<dbReference type="PROSITE" id="PS50896">
    <property type="entry name" value="LISH"/>
    <property type="match status" value="1"/>
</dbReference>
<feature type="region of interest" description="Disordered" evidence="4">
    <location>
        <begin position="1"/>
        <end position="60"/>
    </location>
</feature>
<dbReference type="PANTHER" id="PTHR22838:SF0">
    <property type="entry name" value="WD REPEAT-CONTAINING PROTEIN 26"/>
    <property type="match status" value="1"/>
</dbReference>
<dbReference type="OrthoDB" id="972532at2759"/>
<dbReference type="CDD" id="cd00200">
    <property type="entry name" value="WD40"/>
    <property type="match status" value="1"/>
</dbReference>
<feature type="region of interest" description="Disordered" evidence="4">
    <location>
        <begin position="452"/>
        <end position="475"/>
    </location>
</feature>
<gene>
    <name evidence="5" type="ORF">MIND_01079300</name>
</gene>
<reference evidence="5" key="1">
    <citation type="submission" date="2020-05" db="EMBL/GenBank/DDBJ databases">
        <title>Mycena genomes resolve the evolution of fungal bioluminescence.</title>
        <authorList>
            <person name="Tsai I.J."/>
        </authorList>
    </citation>
    <scope>NUCLEOTIDE SEQUENCE</scope>
    <source>
        <strain evidence="5">171206Taipei</strain>
    </source>
</reference>
<dbReference type="InterPro" id="IPR015943">
    <property type="entry name" value="WD40/YVTN_repeat-like_dom_sf"/>
</dbReference>
<dbReference type="RefSeq" id="XP_037216760.1">
    <property type="nucleotide sequence ID" value="XM_037367366.1"/>
</dbReference>
<dbReference type="PROSITE" id="PS50082">
    <property type="entry name" value="WD_REPEATS_2"/>
    <property type="match status" value="3"/>
</dbReference>
<sequence>MRFPEQPATPPQTVAGPSSLGLDHPLPTNGVAHANGFTNGATSNGAQKSNGHSKQSSAAARSIARVALPGTSLYPDDSNVDREEFVRLVIQSLRDVGYHESAATLEAESGYSMESPEVAEFRRYINDGLWSKAENALIALGVGLQDPEHLPDAKFLINQQKYLELLEAQKMTDAVHVLRNEIAPLGVETEQLHLLSRRSDNVRQSIRTTGKGAMGWRGRQLETNIVGESTSCVSSNLVTSDFRHSSIKRMLFSVTNAYITIYQVPQQGLLSSPTTNAIKLLSPRITTTILEVHTDQVWMLEWSRDGNLLASSSNDKLVIIWGLKPETETTSVREWEKRHALLHQYPVICMAWSLDDSILLAGTEHHIKMWNTETGVCVRTLMKHTEPVTSLVWLPDKSGFFSAGMDFKIYFWACLPYGSNPQEWSEAPIRVASMVLTPDCSRFVVIGMKAPSPIDGRPDGEAPAASASAPPPKDEHRMLVFDYDTKHIELDIPFDGELTSLSISRNSQYVLINRSPDDIQLWDINTARLIRRYTGQRQSTDIIRSCFGGFESNFIVSGSEDSNVYVWHRDTGVLLEVLEGHGEGSVNCVAWNPRNERMFASCSDDHTIRIWESADVLDPPNQFATKSKGKTRQHWEDGASGSSSLRT</sequence>
<feature type="repeat" description="WD" evidence="3">
    <location>
        <begin position="290"/>
        <end position="331"/>
    </location>
</feature>
<keyword evidence="1 3" id="KW-0853">WD repeat</keyword>
<organism evidence="5 6">
    <name type="scientific">Mycena indigotica</name>
    <dbReference type="NCBI Taxonomy" id="2126181"/>
    <lineage>
        <taxon>Eukaryota</taxon>
        <taxon>Fungi</taxon>
        <taxon>Dikarya</taxon>
        <taxon>Basidiomycota</taxon>
        <taxon>Agaricomycotina</taxon>
        <taxon>Agaricomycetes</taxon>
        <taxon>Agaricomycetidae</taxon>
        <taxon>Agaricales</taxon>
        <taxon>Marasmiineae</taxon>
        <taxon>Mycenaceae</taxon>
        <taxon>Mycena</taxon>
    </lineage>
</organism>
<name>A0A8H6VVG9_9AGAR</name>
<dbReference type="GO" id="GO:0034657">
    <property type="term" value="C:GID complex"/>
    <property type="evidence" value="ECO:0007669"/>
    <property type="project" value="TreeGrafter"/>
</dbReference>
<dbReference type="SMART" id="SM00320">
    <property type="entry name" value="WD40"/>
    <property type="match status" value="6"/>
</dbReference>
<dbReference type="GeneID" id="59349882"/>
<comment type="caution">
    <text evidence="5">The sequence shown here is derived from an EMBL/GenBank/DDBJ whole genome shotgun (WGS) entry which is preliminary data.</text>
</comment>
<dbReference type="Proteomes" id="UP000636479">
    <property type="component" value="Unassembled WGS sequence"/>
</dbReference>
<dbReference type="PROSITE" id="PS50294">
    <property type="entry name" value="WD_REPEATS_REGION"/>
    <property type="match status" value="2"/>
</dbReference>
<evidence type="ECO:0000256" key="4">
    <source>
        <dbReference type="SAM" id="MobiDB-lite"/>
    </source>
</evidence>
<protein>
    <submittedName>
        <fullName evidence="5">WD-domain-containing protein</fullName>
    </submittedName>
</protein>
<dbReference type="InterPro" id="IPR051350">
    <property type="entry name" value="WD_repeat-ST_regulator"/>
</dbReference>
<dbReference type="Pfam" id="PF00400">
    <property type="entry name" value="WD40"/>
    <property type="match status" value="5"/>
</dbReference>
<evidence type="ECO:0000313" key="5">
    <source>
        <dbReference type="EMBL" id="KAF7295397.1"/>
    </source>
</evidence>
<dbReference type="EMBL" id="JACAZF010000009">
    <property type="protein sequence ID" value="KAF7295397.1"/>
    <property type="molecule type" value="Genomic_DNA"/>
</dbReference>
<dbReference type="InterPro" id="IPR006594">
    <property type="entry name" value="LisH"/>
</dbReference>
<proteinExistence type="predicted"/>
<evidence type="ECO:0000313" key="6">
    <source>
        <dbReference type="Proteomes" id="UP000636479"/>
    </source>
</evidence>
<dbReference type="AlphaFoldDB" id="A0A8H6VVG9"/>
<feature type="region of interest" description="Disordered" evidence="4">
    <location>
        <begin position="621"/>
        <end position="647"/>
    </location>
</feature>
<keyword evidence="6" id="KW-1185">Reference proteome</keyword>
<evidence type="ECO:0000256" key="1">
    <source>
        <dbReference type="ARBA" id="ARBA00022574"/>
    </source>
</evidence>